<evidence type="ECO:0000256" key="5">
    <source>
        <dbReference type="ARBA" id="ARBA00023204"/>
    </source>
</evidence>
<dbReference type="AlphaFoldDB" id="A0A8J3CNW7"/>
<dbReference type="GO" id="GO:0003908">
    <property type="term" value="F:methylated-DNA-[protein]-cysteine S-methyltransferase activity"/>
    <property type="evidence" value="ECO:0007669"/>
    <property type="project" value="UniProtKB-EC"/>
</dbReference>
<feature type="domain" description="Methylated-DNA-[protein]-cysteine S-methyltransferase DNA binding" evidence="7">
    <location>
        <begin position="88"/>
        <end position="170"/>
    </location>
</feature>
<accession>A0A8J3CNW7</accession>
<dbReference type="SUPFAM" id="SSF53155">
    <property type="entry name" value="Methylated DNA-protein cysteine methyltransferase domain"/>
    <property type="match status" value="1"/>
</dbReference>
<evidence type="ECO:0000313" key="9">
    <source>
        <dbReference type="Proteomes" id="UP000614287"/>
    </source>
</evidence>
<evidence type="ECO:0000259" key="7">
    <source>
        <dbReference type="Pfam" id="PF01035"/>
    </source>
</evidence>
<proteinExistence type="predicted"/>
<dbReference type="InterPro" id="IPR036217">
    <property type="entry name" value="MethylDNA_cys_MeTrfase_DNAb"/>
</dbReference>
<dbReference type="InterPro" id="IPR036631">
    <property type="entry name" value="MGMT_N_sf"/>
</dbReference>
<comment type="catalytic activity">
    <reaction evidence="1">
        <text>a 4-O-methyl-thymidine in DNA + L-cysteinyl-[protein] = a thymidine in DNA + S-methyl-L-cysteinyl-[protein]</text>
        <dbReference type="Rhea" id="RHEA:53428"/>
        <dbReference type="Rhea" id="RHEA-COMP:10131"/>
        <dbReference type="Rhea" id="RHEA-COMP:10132"/>
        <dbReference type="Rhea" id="RHEA-COMP:13555"/>
        <dbReference type="Rhea" id="RHEA-COMP:13556"/>
        <dbReference type="ChEBI" id="CHEBI:29950"/>
        <dbReference type="ChEBI" id="CHEBI:82612"/>
        <dbReference type="ChEBI" id="CHEBI:137386"/>
        <dbReference type="ChEBI" id="CHEBI:137387"/>
        <dbReference type="EC" id="2.1.1.63"/>
    </reaction>
</comment>
<comment type="caution">
    <text evidence="8">The sequence shown here is derived from an EMBL/GenBank/DDBJ whole genome shotgun (WGS) entry which is preliminary data.</text>
</comment>
<dbReference type="GO" id="GO:0032259">
    <property type="term" value="P:methylation"/>
    <property type="evidence" value="ECO:0007669"/>
    <property type="project" value="UniProtKB-KW"/>
</dbReference>
<dbReference type="PROSITE" id="PS00374">
    <property type="entry name" value="MGMT"/>
    <property type="match status" value="1"/>
</dbReference>
<dbReference type="CDD" id="cd06445">
    <property type="entry name" value="ATase"/>
    <property type="match status" value="1"/>
</dbReference>
<keyword evidence="5" id="KW-0234">DNA repair</keyword>
<dbReference type="Gene3D" id="1.10.10.10">
    <property type="entry name" value="Winged helix-like DNA-binding domain superfamily/Winged helix DNA-binding domain"/>
    <property type="match status" value="1"/>
</dbReference>
<evidence type="ECO:0000256" key="6">
    <source>
        <dbReference type="ARBA" id="ARBA00049348"/>
    </source>
</evidence>
<protein>
    <submittedName>
        <fullName evidence="8">Methylated-DNA--protein-cysteine methyltransferase</fullName>
    </submittedName>
</protein>
<organism evidence="8 9">
    <name type="scientific">Formosimonas limnophila</name>
    <dbReference type="NCBI Taxonomy" id="1384487"/>
    <lineage>
        <taxon>Bacteria</taxon>
        <taxon>Pseudomonadati</taxon>
        <taxon>Pseudomonadota</taxon>
        <taxon>Betaproteobacteria</taxon>
        <taxon>Burkholderiales</taxon>
        <taxon>Burkholderiaceae</taxon>
        <taxon>Formosimonas</taxon>
    </lineage>
</organism>
<dbReference type="NCBIfam" id="TIGR00589">
    <property type="entry name" value="ogt"/>
    <property type="match status" value="1"/>
</dbReference>
<dbReference type="InterPro" id="IPR036388">
    <property type="entry name" value="WH-like_DNA-bd_sf"/>
</dbReference>
<comment type="catalytic activity">
    <reaction evidence="6">
        <text>a 6-O-methyl-2'-deoxyguanosine in DNA + L-cysteinyl-[protein] = S-methyl-L-cysteinyl-[protein] + a 2'-deoxyguanosine in DNA</text>
        <dbReference type="Rhea" id="RHEA:24000"/>
        <dbReference type="Rhea" id="RHEA-COMP:10131"/>
        <dbReference type="Rhea" id="RHEA-COMP:10132"/>
        <dbReference type="Rhea" id="RHEA-COMP:11367"/>
        <dbReference type="Rhea" id="RHEA-COMP:11368"/>
        <dbReference type="ChEBI" id="CHEBI:29950"/>
        <dbReference type="ChEBI" id="CHEBI:82612"/>
        <dbReference type="ChEBI" id="CHEBI:85445"/>
        <dbReference type="ChEBI" id="CHEBI:85448"/>
        <dbReference type="EC" id="2.1.1.63"/>
    </reaction>
</comment>
<evidence type="ECO:0000256" key="4">
    <source>
        <dbReference type="ARBA" id="ARBA00022763"/>
    </source>
</evidence>
<dbReference type="SUPFAM" id="SSF46767">
    <property type="entry name" value="Methylated DNA-protein cysteine methyltransferase, C-terminal domain"/>
    <property type="match status" value="1"/>
</dbReference>
<keyword evidence="2 8" id="KW-0489">Methyltransferase</keyword>
<gene>
    <name evidence="8" type="ORF">GCM10009007_18410</name>
</gene>
<reference evidence="8" key="2">
    <citation type="submission" date="2020-09" db="EMBL/GenBank/DDBJ databases">
        <authorList>
            <person name="Sun Q."/>
            <person name="Kim S."/>
        </authorList>
    </citation>
    <scope>NUCLEOTIDE SEQUENCE</scope>
    <source>
        <strain evidence="8">KCTC 32501</strain>
    </source>
</reference>
<dbReference type="PANTHER" id="PTHR10815">
    <property type="entry name" value="METHYLATED-DNA--PROTEIN-CYSTEINE METHYLTRANSFERASE"/>
    <property type="match status" value="1"/>
</dbReference>
<reference evidence="8" key="1">
    <citation type="journal article" date="2014" name="Int. J. Syst. Evol. Microbiol.">
        <title>Complete genome sequence of Corynebacterium casei LMG S-19264T (=DSM 44701T), isolated from a smear-ripened cheese.</title>
        <authorList>
            <consortium name="US DOE Joint Genome Institute (JGI-PGF)"/>
            <person name="Walter F."/>
            <person name="Albersmeier A."/>
            <person name="Kalinowski J."/>
            <person name="Ruckert C."/>
        </authorList>
    </citation>
    <scope>NUCLEOTIDE SEQUENCE</scope>
    <source>
        <strain evidence="8">KCTC 32501</strain>
    </source>
</reference>
<evidence type="ECO:0000256" key="3">
    <source>
        <dbReference type="ARBA" id="ARBA00022679"/>
    </source>
</evidence>
<dbReference type="EMBL" id="BMZG01000010">
    <property type="protein sequence ID" value="GHA77773.1"/>
    <property type="molecule type" value="Genomic_DNA"/>
</dbReference>
<sequence>MFDNTAFAQLRINPEWFDAIVPAPFGAVGLRLTADKQSLFELLYLPDGAPAHVSDMPLAKKAAQQVKAYLKDARKGFDLPLVAQGTVFQNRVWQAISRIPMGNVHTYKQVGKTIECGSPRAVGGACGANPYPLIVPCHRVVAAGGIGGFARHDDAGFYVDVKRWLLQHEGLSY</sequence>
<dbReference type="InterPro" id="IPR001497">
    <property type="entry name" value="MethylDNA_cys_MeTrfase_AS"/>
</dbReference>
<keyword evidence="4" id="KW-0227">DNA damage</keyword>
<evidence type="ECO:0000256" key="2">
    <source>
        <dbReference type="ARBA" id="ARBA00022603"/>
    </source>
</evidence>
<dbReference type="RefSeq" id="WP_189493672.1">
    <property type="nucleotide sequence ID" value="NZ_BMZG01000010.1"/>
</dbReference>
<keyword evidence="9" id="KW-1185">Reference proteome</keyword>
<dbReference type="InterPro" id="IPR014048">
    <property type="entry name" value="MethylDNA_cys_MeTrfase_DNA-bd"/>
</dbReference>
<name>A0A8J3CNW7_9BURK</name>
<evidence type="ECO:0000256" key="1">
    <source>
        <dbReference type="ARBA" id="ARBA00001286"/>
    </source>
</evidence>
<evidence type="ECO:0000313" key="8">
    <source>
        <dbReference type="EMBL" id="GHA77773.1"/>
    </source>
</evidence>
<dbReference type="Pfam" id="PF01035">
    <property type="entry name" value="DNA_binding_1"/>
    <property type="match status" value="1"/>
</dbReference>
<dbReference type="Proteomes" id="UP000614287">
    <property type="component" value="Unassembled WGS sequence"/>
</dbReference>
<dbReference type="PANTHER" id="PTHR10815:SF13">
    <property type="entry name" value="METHYLATED-DNA--PROTEIN-CYSTEINE METHYLTRANSFERASE"/>
    <property type="match status" value="1"/>
</dbReference>
<dbReference type="GO" id="GO:0006281">
    <property type="term" value="P:DNA repair"/>
    <property type="evidence" value="ECO:0007669"/>
    <property type="project" value="UniProtKB-KW"/>
</dbReference>
<keyword evidence="3" id="KW-0808">Transferase</keyword>